<feature type="signal peptide" evidence="1">
    <location>
        <begin position="1"/>
        <end position="19"/>
    </location>
</feature>
<accession>C7J6R4</accession>
<keyword evidence="1" id="KW-0732">Signal</keyword>
<dbReference type="Proteomes" id="UP000000763">
    <property type="component" value="Chromosome 9"/>
</dbReference>
<dbReference type="EMBL" id="AP008215">
    <property type="protein sequence ID" value="BAH94545.1"/>
    <property type="molecule type" value="Genomic_DNA"/>
</dbReference>
<organism evidence="2 3">
    <name type="scientific">Oryza sativa subsp. japonica</name>
    <name type="common">Rice</name>
    <dbReference type="NCBI Taxonomy" id="39947"/>
    <lineage>
        <taxon>Eukaryota</taxon>
        <taxon>Viridiplantae</taxon>
        <taxon>Streptophyta</taxon>
        <taxon>Embryophyta</taxon>
        <taxon>Tracheophyta</taxon>
        <taxon>Spermatophyta</taxon>
        <taxon>Magnoliopsida</taxon>
        <taxon>Liliopsida</taxon>
        <taxon>Poales</taxon>
        <taxon>Poaceae</taxon>
        <taxon>BOP clade</taxon>
        <taxon>Oryzoideae</taxon>
        <taxon>Oryzeae</taxon>
        <taxon>Oryzinae</taxon>
        <taxon>Oryza</taxon>
        <taxon>Oryza sativa</taxon>
    </lineage>
</organism>
<sequence>MAKLATVAAGVVLCRLVVAGGAALGASASATLGASSRTPQLHASARLALLAAARRGGGLPFSPVTLASLPLLPSEMELPTNGDRPREWLWLIAFDDLEATYRLLYRHRGEVQQRLDRASDLPILLWDATEELLDGSLLVVGVVAVLHHLLQKSVETEGKVINILTWLEGHVLPLLAECLQCGLASAVATDACRSDGVLGLLGSPLLGKRELHLGRDCSNEGIPRPSILVVVDVAVPNCLPHVPHLEPHPHDRSPLDVGCLGEGRPPTAGADFPDDGLKPVVSTVSVRGGRNAPPVTTAISVDPTVATESTAVMRTPARGSTDASKLVWAAAAARAPARYTAGSSEKADDWRCDSACRLREEFTGLCSLRISSQPIVSTDHRSLMLDFLRPMCFVNTKAVVFWSYFLVSSFHAHQNWERQDVLGVFQVSEMEQQVWYYHGYLEMISFCFAYVRSQRNILFLQIRISLLLHGLCDLISMFFDSWFFIRYMILPCSKHGIQGKPFGGILDSWVSWHGRS</sequence>
<evidence type="ECO:0000256" key="1">
    <source>
        <dbReference type="SAM" id="SignalP"/>
    </source>
</evidence>
<gene>
    <name evidence="2" type="ordered locus">Os09g0387000</name>
</gene>
<evidence type="ECO:0000313" key="2">
    <source>
        <dbReference type="EMBL" id="BAH94545.1"/>
    </source>
</evidence>
<protein>
    <submittedName>
        <fullName evidence="2">Os09g0387000 protein</fullName>
    </submittedName>
</protein>
<evidence type="ECO:0000313" key="3">
    <source>
        <dbReference type="Proteomes" id="UP000000763"/>
    </source>
</evidence>
<reference evidence="2 3" key="1">
    <citation type="journal article" date="2005" name="Nature">
        <title>The map-based sequence of the rice genome.</title>
        <authorList>
            <consortium name="International rice genome sequencing project (IRGSP)"/>
            <person name="Matsumoto T."/>
            <person name="Wu J."/>
            <person name="Kanamori H."/>
            <person name="Katayose Y."/>
            <person name="Fujisawa M."/>
            <person name="Namiki N."/>
            <person name="Mizuno H."/>
            <person name="Yamamoto K."/>
            <person name="Antonio B.A."/>
            <person name="Baba T."/>
            <person name="Sakata K."/>
            <person name="Nagamura Y."/>
            <person name="Aoki H."/>
            <person name="Arikawa K."/>
            <person name="Arita K."/>
            <person name="Bito T."/>
            <person name="Chiden Y."/>
            <person name="Fujitsuka N."/>
            <person name="Fukunaka R."/>
            <person name="Hamada M."/>
            <person name="Harada C."/>
            <person name="Hayashi A."/>
            <person name="Hijishita S."/>
            <person name="Honda M."/>
            <person name="Hosokawa S."/>
            <person name="Ichikawa Y."/>
            <person name="Idonuma A."/>
            <person name="Iijima M."/>
            <person name="Ikeda M."/>
            <person name="Ikeno M."/>
            <person name="Ito K."/>
            <person name="Ito S."/>
            <person name="Ito T."/>
            <person name="Ito Y."/>
            <person name="Ito Y."/>
            <person name="Iwabuchi A."/>
            <person name="Kamiya K."/>
            <person name="Karasawa W."/>
            <person name="Kurita K."/>
            <person name="Katagiri S."/>
            <person name="Kikuta A."/>
            <person name="Kobayashi H."/>
            <person name="Kobayashi N."/>
            <person name="Machita K."/>
            <person name="Maehara T."/>
            <person name="Masukawa M."/>
            <person name="Mizubayashi T."/>
            <person name="Mukai Y."/>
            <person name="Nagasaki H."/>
            <person name="Nagata Y."/>
            <person name="Naito S."/>
            <person name="Nakashima M."/>
            <person name="Nakama Y."/>
            <person name="Nakamichi Y."/>
            <person name="Nakamura M."/>
            <person name="Meguro A."/>
            <person name="Negishi M."/>
            <person name="Ohta I."/>
            <person name="Ohta T."/>
            <person name="Okamoto M."/>
            <person name="Ono N."/>
            <person name="Saji S."/>
            <person name="Sakaguchi M."/>
            <person name="Sakai K."/>
            <person name="Shibata M."/>
            <person name="Shimokawa T."/>
            <person name="Song J."/>
            <person name="Takazaki Y."/>
            <person name="Terasawa K."/>
            <person name="Tsugane M."/>
            <person name="Tsuji K."/>
            <person name="Ueda S."/>
            <person name="Waki K."/>
            <person name="Yamagata H."/>
            <person name="Yamamoto M."/>
            <person name="Yamamoto S."/>
            <person name="Yamane H."/>
            <person name="Yoshiki S."/>
            <person name="Yoshihara R."/>
            <person name="Yukawa K."/>
            <person name="Zhong H."/>
            <person name="Yano M."/>
            <person name="Yuan Q."/>
            <person name="Ouyang S."/>
            <person name="Liu J."/>
            <person name="Jones K.M."/>
            <person name="Gansberger K."/>
            <person name="Moffat K."/>
            <person name="Hill J."/>
            <person name="Bera J."/>
            <person name="Fadrosh D."/>
            <person name="Jin S."/>
            <person name="Johri S."/>
            <person name="Kim M."/>
            <person name="Overton L."/>
            <person name="Reardon M."/>
            <person name="Tsitrin T."/>
            <person name="Vuong H."/>
            <person name="Weaver B."/>
            <person name="Ciecko A."/>
            <person name="Tallon L."/>
            <person name="Jackson J."/>
            <person name="Pai G."/>
            <person name="Aken S.V."/>
            <person name="Utterback T."/>
            <person name="Reidmuller S."/>
            <person name="Feldblyum T."/>
            <person name="Hsiao J."/>
            <person name="Zismann V."/>
            <person name="Iobst S."/>
            <person name="de Vazeille A.R."/>
            <person name="Buell C.R."/>
            <person name="Ying K."/>
            <person name="Li Y."/>
            <person name="Lu T."/>
            <person name="Huang Y."/>
            <person name="Zhao Q."/>
            <person name="Feng Q."/>
            <person name="Zhang L."/>
            <person name="Zhu J."/>
            <person name="Weng Q."/>
            <person name="Mu J."/>
            <person name="Lu Y."/>
            <person name="Fan D."/>
            <person name="Liu Y."/>
            <person name="Guan J."/>
            <person name="Zhang Y."/>
            <person name="Yu S."/>
            <person name="Liu X."/>
            <person name="Zhang Y."/>
            <person name="Hong G."/>
            <person name="Han B."/>
            <person name="Choisne N."/>
            <person name="Demange N."/>
            <person name="Orjeda G."/>
            <person name="Samain S."/>
            <person name="Cattolico L."/>
            <person name="Pelletier E."/>
            <person name="Couloux A."/>
            <person name="Segurens B."/>
            <person name="Wincker P."/>
            <person name="D'Hont A."/>
            <person name="Scarpelli C."/>
            <person name="Weissenbach J."/>
            <person name="Salanoubat M."/>
            <person name="Quetier F."/>
            <person name="Yu Y."/>
            <person name="Kim H.R."/>
            <person name="Rambo T."/>
            <person name="Currie J."/>
            <person name="Collura K."/>
            <person name="Luo M."/>
            <person name="Yang T."/>
            <person name="Ammiraju J.S.S."/>
            <person name="Engler F."/>
            <person name="Soderlund C."/>
            <person name="Wing R.A."/>
            <person name="Palmer L.E."/>
            <person name="de la Bastide M."/>
            <person name="Spiegel L."/>
            <person name="Nascimento L."/>
            <person name="Zutavern T."/>
            <person name="O'Shaughnessy A."/>
            <person name="Dike S."/>
            <person name="Dedhia N."/>
            <person name="Preston R."/>
            <person name="Balija V."/>
            <person name="McCombie W.R."/>
            <person name="Chow T."/>
            <person name="Chen H."/>
            <person name="Chung M."/>
            <person name="Chen C."/>
            <person name="Shaw J."/>
            <person name="Wu H."/>
            <person name="Hsiao K."/>
            <person name="Chao Y."/>
            <person name="Chu M."/>
            <person name="Cheng C."/>
            <person name="Hour A."/>
            <person name="Lee P."/>
            <person name="Lin S."/>
            <person name="Lin Y."/>
            <person name="Liou J."/>
            <person name="Liu S."/>
            <person name="Hsing Y."/>
            <person name="Raghuvanshi S."/>
            <person name="Mohanty A."/>
            <person name="Bharti A.K."/>
            <person name="Gaur A."/>
            <person name="Gupta V."/>
            <person name="Kumar D."/>
            <person name="Ravi V."/>
            <person name="Vij S."/>
            <person name="Kapur A."/>
            <person name="Khurana P."/>
            <person name="Khurana P."/>
            <person name="Khurana J.P."/>
            <person name="Tyagi A.K."/>
            <person name="Gaikwad K."/>
            <person name="Singh A."/>
            <person name="Dalal V."/>
            <person name="Srivastava S."/>
            <person name="Dixit A."/>
            <person name="Pal A.K."/>
            <person name="Ghazi I.A."/>
            <person name="Yadav M."/>
            <person name="Pandit A."/>
            <person name="Bhargava A."/>
            <person name="Sureshbabu K."/>
            <person name="Batra K."/>
            <person name="Sharma T.R."/>
            <person name="Mohapatra T."/>
            <person name="Singh N.K."/>
            <person name="Messing J."/>
            <person name="Nelson A.B."/>
            <person name="Fuks G."/>
            <person name="Kavchok S."/>
            <person name="Keizer G."/>
            <person name="Linton E."/>
            <person name="Llaca V."/>
            <person name="Song R."/>
            <person name="Tanyolac B."/>
            <person name="Young S."/>
            <person name="Ho-Il K."/>
            <person name="Hahn J.H."/>
            <person name="Sangsakoo G."/>
            <person name="Vanavichit A."/>
            <person name="de Mattos Luiz.A.T."/>
            <person name="Zimmer P.D."/>
            <person name="Malone G."/>
            <person name="Dellagostin O."/>
            <person name="de Oliveira A.C."/>
            <person name="Bevan M."/>
            <person name="Bancroft I."/>
            <person name="Minx P."/>
            <person name="Cordum H."/>
            <person name="Wilson R."/>
            <person name="Cheng Z."/>
            <person name="Jin W."/>
            <person name="Jiang J."/>
            <person name="Leong S.A."/>
            <person name="Iwama H."/>
            <person name="Gojobori T."/>
            <person name="Itoh T."/>
            <person name="Niimura Y."/>
            <person name="Fujii Y."/>
            <person name="Habara T."/>
            <person name="Sakai H."/>
            <person name="Sato Y."/>
            <person name="Wilson G."/>
            <person name="Kumar K."/>
            <person name="McCouch S."/>
            <person name="Juretic N."/>
            <person name="Hoen D."/>
            <person name="Wright S."/>
            <person name="Bruskiewich R."/>
            <person name="Bureau T."/>
            <person name="Miyao A."/>
            <person name="Hirochika H."/>
            <person name="Nishikawa T."/>
            <person name="Kadowaki K."/>
            <person name="Sugiura M."/>
            <person name="Burr B."/>
            <person name="Sasaki T."/>
        </authorList>
    </citation>
    <scope>NUCLEOTIDE SEQUENCE [LARGE SCALE GENOMIC DNA]</scope>
    <source>
        <strain evidence="3">cv. Nipponbare</strain>
    </source>
</reference>
<dbReference type="AlphaFoldDB" id="C7J6R4"/>
<name>C7J6R4_ORYSJ</name>
<reference evidence="3" key="2">
    <citation type="journal article" date="2008" name="Nucleic Acids Res.">
        <title>The rice annotation project database (RAP-DB): 2008 update.</title>
        <authorList>
            <consortium name="The rice annotation project (RAP)"/>
        </authorList>
    </citation>
    <scope>GENOME REANNOTATION</scope>
    <source>
        <strain evidence="3">cv. Nipponbare</strain>
    </source>
</reference>
<dbReference type="KEGG" id="dosa:Os09g0387000"/>
<feature type="chain" id="PRO_5002977488" evidence="1">
    <location>
        <begin position="20"/>
        <end position="516"/>
    </location>
</feature>
<proteinExistence type="predicted"/>